<keyword evidence="3" id="KW-0378">Hydrolase</keyword>
<feature type="transmembrane region" description="Helical" evidence="1">
    <location>
        <begin position="91"/>
        <end position="112"/>
    </location>
</feature>
<feature type="transmembrane region" description="Helical" evidence="1">
    <location>
        <begin position="59"/>
        <end position="79"/>
    </location>
</feature>
<dbReference type="GO" id="GO:0016747">
    <property type="term" value="F:acyltransferase activity, transferring groups other than amino-acyl groups"/>
    <property type="evidence" value="ECO:0007669"/>
    <property type="project" value="InterPro"/>
</dbReference>
<feature type="transmembrane region" description="Helical" evidence="1">
    <location>
        <begin position="293"/>
        <end position="316"/>
    </location>
</feature>
<dbReference type="EMBL" id="FNYC01000002">
    <property type="protein sequence ID" value="SEI63779.1"/>
    <property type="molecule type" value="Genomic_DNA"/>
</dbReference>
<keyword evidence="1" id="KW-0472">Membrane</keyword>
<keyword evidence="3" id="KW-0808">Transferase</keyword>
<dbReference type="InterPro" id="IPR050879">
    <property type="entry name" value="Acyltransferase_3"/>
</dbReference>
<keyword evidence="1" id="KW-0812">Transmembrane</keyword>
<organism evidence="3 4">
    <name type="scientific">Frateuria terrea</name>
    <dbReference type="NCBI Taxonomy" id="529704"/>
    <lineage>
        <taxon>Bacteria</taxon>
        <taxon>Pseudomonadati</taxon>
        <taxon>Pseudomonadota</taxon>
        <taxon>Gammaproteobacteria</taxon>
        <taxon>Lysobacterales</taxon>
        <taxon>Rhodanobacteraceae</taxon>
        <taxon>Frateuria</taxon>
    </lineage>
</organism>
<gene>
    <name evidence="3" type="ORF">SAMN04487997_1283</name>
</gene>
<sequence length="371" mass="40940">MSTLPTFPANPELPAEKEVARQAAPALLVNLNTLRAVAALAVVYSHITSEAGLNLQPSIGTRGVDIFFVISGFIIAYISSRNADHFFARRLIRIVPFYWAATLVVFCVALVAPRVLRSTQPDVVQLLCSLLFIPRETTYAGMFPTLVLGWSLNYEMYFYILFGLSLLISRRLAPILCCVAITAVLWLIDASGSQNPSVQFYARPIVFEFVFGIVAFYLVRAADRHRDALLGAPMAKPVLLLVLGAALTAIFYIEAEQGFGLARQLSAGIPAFFIVFCAILLERIYRLTIDSRVLFLLGEASYILYLIHPYVVFGLLRTALRGVQGGPAGTVAVIVVLMVVSSAIAIAIHVYFERPVMRFLRQRFLGRSRSA</sequence>
<accession>A0A1H6S7C7</accession>
<feature type="transmembrane region" description="Helical" evidence="1">
    <location>
        <begin position="200"/>
        <end position="218"/>
    </location>
</feature>
<name>A0A1H6S7C7_9GAMM</name>
<feature type="transmembrane region" description="Helical" evidence="1">
    <location>
        <begin position="27"/>
        <end position="47"/>
    </location>
</feature>
<dbReference type="Pfam" id="PF01757">
    <property type="entry name" value="Acyl_transf_3"/>
    <property type="match status" value="1"/>
</dbReference>
<keyword evidence="4" id="KW-1185">Reference proteome</keyword>
<dbReference type="InterPro" id="IPR002656">
    <property type="entry name" value="Acyl_transf_3_dom"/>
</dbReference>
<feature type="transmembrane region" description="Helical" evidence="1">
    <location>
        <begin position="139"/>
        <end position="160"/>
    </location>
</feature>
<proteinExistence type="predicted"/>
<dbReference type="GO" id="GO:0000271">
    <property type="term" value="P:polysaccharide biosynthetic process"/>
    <property type="evidence" value="ECO:0007669"/>
    <property type="project" value="TreeGrafter"/>
</dbReference>
<reference evidence="3 4" key="1">
    <citation type="submission" date="2016-10" db="EMBL/GenBank/DDBJ databases">
        <authorList>
            <person name="de Groot N.N."/>
        </authorList>
    </citation>
    <scope>NUCLEOTIDE SEQUENCE [LARGE SCALE GENOMIC DNA]</scope>
    <source>
        <strain evidence="3 4">DSM 26515</strain>
    </source>
</reference>
<evidence type="ECO:0000313" key="3">
    <source>
        <dbReference type="EMBL" id="SEI63779.1"/>
    </source>
</evidence>
<dbReference type="GO" id="GO:0016020">
    <property type="term" value="C:membrane"/>
    <property type="evidence" value="ECO:0007669"/>
    <property type="project" value="TreeGrafter"/>
</dbReference>
<protein>
    <submittedName>
        <fullName evidence="3">Peptidoglycan/LPS O-acetylase OafA/YrhL, contains acyltransferase and SGNH-hydrolase domains</fullName>
    </submittedName>
</protein>
<dbReference type="PANTHER" id="PTHR23028:SF131">
    <property type="entry name" value="BLR2367 PROTEIN"/>
    <property type="match status" value="1"/>
</dbReference>
<feature type="transmembrane region" description="Helical" evidence="1">
    <location>
        <begin position="261"/>
        <end position="281"/>
    </location>
</feature>
<feature type="domain" description="Acyltransferase 3" evidence="2">
    <location>
        <begin position="30"/>
        <end position="345"/>
    </location>
</feature>
<keyword evidence="3" id="KW-0012">Acyltransferase</keyword>
<feature type="transmembrane region" description="Helical" evidence="1">
    <location>
        <begin position="172"/>
        <end position="188"/>
    </location>
</feature>
<evidence type="ECO:0000256" key="1">
    <source>
        <dbReference type="SAM" id="Phobius"/>
    </source>
</evidence>
<dbReference type="STRING" id="529704.SAMN02927913_1198"/>
<dbReference type="RefSeq" id="WP_175483674.1">
    <property type="nucleotide sequence ID" value="NZ_FNYC01000002.1"/>
</dbReference>
<dbReference type="AlphaFoldDB" id="A0A1H6S7C7"/>
<evidence type="ECO:0000313" key="4">
    <source>
        <dbReference type="Proteomes" id="UP000199420"/>
    </source>
</evidence>
<evidence type="ECO:0000259" key="2">
    <source>
        <dbReference type="Pfam" id="PF01757"/>
    </source>
</evidence>
<keyword evidence="1" id="KW-1133">Transmembrane helix</keyword>
<dbReference type="GO" id="GO:0016787">
    <property type="term" value="F:hydrolase activity"/>
    <property type="evidence" value="ECO:0007669"/>
    <property type="project" value="UniProtKB-KW"/>
</dbReference>
<feature type="transmembrane region" description="Helical" evidence="1">
    <location>
        <begin position="238"/>
        <end position="255"/>
    </location>
</feature>
<dbReference type="PANTHER" id="PTHR23028">
    <property type="entry name" value="ACETYLTRANSFERASE"/>
    <property type="match status" value="1"/>
</dbReference>
<dbReference type="Proteomes" id="UP000199420">
    <property type="component" value="Unassembled WGS sequence"/>
</dbReference>
<feature type="transmembrane region" description="Helical" evidence="1">
    <location>
        <begin position="328"/>
        <end position="352"/>
    </location>
</feature>